<dbReference type="PANTHER" id="PTHR11475">
    <property type="entry name" value="OXIDASE/PEROXIDASE"/>
    <property type="match status" value="1"/>
</dbReference>
<evidence type="ECO:0000313" key="5">
    <source>
        <dbReference type="Proteomes" id="UP000095283"/>
    </source>
</evidence>
<proteinExistence type="predicted"/>
<reference evidence="6" key="1">
    <citation type="submission" date="2016-11" db="UniProtKB">
        <authorList>
            <consortium name="WormBaseParasite"/>
        </authorList>
    </citation>
    <scope>IDENTIFICATION</scope>
</reference>
<accession>A0A1I7X2C1</accession>
<dbReference type="Gene3D" id="1.10.640.10">
    <property type="entry name" value="Haem peroxidase domain superfamily, animal type"/>
    <property type="match status" value="1"/>
</dbReference>
<sequence length="126" mass="14254">MVKKIASTRFICCVLFSNNHLHLFIDSHYNENSYVSYSQRKTDSSSTKGTSLEAICPVQQLQCKGTKYRLPDGRCTNVLHPEWGASLSIFQRYLPPQYGDGKTTTIICIKRIINIGNILSFATTIF</sequence>
<keyword evidence="3" id="KW-0560">Oxidoreductase</keyword>
<keyword evidence="3" id="KW-0575">Peroxidase</keyword>
<dbReference type="InterPro" id="IPR037120">
    <property type="entry name" value="Haem_peroxidase_sf_animal"/>
</dbReference>
<dbReference type="PANTHER" id="PTHR11475:SF4">
    <property type="entry name" value="CHORION PEROXIDASE"/>
    <property type="match status" value="1"/>
</dbReference>
<comment type="subcellular location">
    <subcellularLocation>
        <location evidence="1">Secreted</location>
    </subcellularLocation>
</comment>
<dbReference type="Pfam" id="PF03098">
    <property type="entry name" value="An_peroxidase"/>
    <property type="match status" value="1"/>
</dbReference>
<evidence type="ECO:0000256" key="1">
    <source>
        <dbReference type="ARBA" id="ARBA00004613"/>
    </source>
</evidence>
<keyword evidence="2" id="KW-0964">Secreted</keyword>
<dbReference type="Proteomes" id="UP000095283">
    <property type="component" value="Unplaced"/>
</dbReference>
<evidence type="ECO:0000256" key="4">
    <source>
        <dbReference type="ARBA" id="ARBA00023180"/>
    </source>
</evidence>
<dbReference type="SUPFAM" id="SSF48113">
    <property type="entry name" value="Heme-dependent peroxidases"/>
    <property type="match status" value="1"/>
</dbReference>
<dbReference type="GO" id="GO:0005576">
    <property type="term" value="C:extracellular region"/>
    <property type="evidence" value="ECO:0007669"/>
    <property type="project" value="UniProtKB-SubCell"/>
</dbReference>
<dbReference type="WBParaSite" id="Hba_11577">
    <property type="protein sequence ID" value="Hba_11577"/>
    <property type="gene ID" value="Hba_11577"/>
</dbReference>
<keyword evidence="4" id="KW-0325">Glycoprotein</keyword>
<name>A0A1I7X2C1_HETBA</name>
<dbReference type="InterPro" id="IPR010255">
    <property type="entry name" value="Haem_peroxidase_sf"/>
</dbReference>
<protein>
    <submittedName>
        <fullName evidence="6">DUF4789 domain-containing protein</fullName>
    </submittedName>
</protein>
<dbReference type="PROSITE" id="PS50292">
    <property type="entry name" value="PEROXIDASE_3"/>
    <property type="match status" value="1"/>
</dbReference>
<dbReference type="InterPro" id="IPR019791">
    <property type="entry name" value="Haem_peroxidase_animal"/>
</dbReference>
<evidence type="ECO:0000256" key="2">
    <source>
        <dbReference type="ARBA" id="ARBA00022525"/>
    </source>
</evidence>
<organism evidence="5 6">
    <name type="scientific">Heterorhabditis bacteriophora</name>
    <name type="common">Entomopathogenic nematode worm</name>
    <dbReference type="NCBI Taxonomy" id="37862"/>
    <lineage>
        <taxon>Eukaryota</taxon>
        <taxon>Metazoa</taxon>
        <taxon>Ecdysozoa</taxon>
        <taxon>Nematoda</taxon>
        <taxon>Chromadorea</taxon>
        <taxon>Rhabditida</taxon>
        <taxon>Rhabditina</taxon>
        <taxon>Rhabditomorpha</taxon>
        <taxon>Strongyloidea</taxon>
        <taxon>Heterorhabditidae</taxon>
        <taxon>Heterorhabditis</taxon>
    </lineage>
</organism>
<keyword evidence="5" id="KW-1185">Reference proteome</keyword>
<dbReference type="GO" id="GO:0006979">
    <property type="term" value="P:response to oxidative stress"/>
    <property type="evidence" value="ECO:0007669"/>
    <property type="project" value="InterPro"/>
</dbReference>
<dbReference type="GO" id="GO:0020037">
    <property type="term" value="F:heme binding"/>
    <property type="evidence" value="ECO:0007669"/>
    <property type="project" value="InterPro"/>
</dbReference>
<evidence type="ECO:0000256" key="3">
    <source>
        <dbReference type="ARBA" id="ARBA00022559"/>
    </source>
</evidence>
<dbReference type="AlphaFoldDB" id="A0A1I7X2C1"/>
<dbReference type="GO" id="GO:0004601">
    <property type="term" value="F:peroxidase activity"/>
    <property type="evidence" value="ECO:0007669"/>
    <property type="project" value="UniProtKB-KW"/>
</dbReference>
<evidence type="ECO:0000313" key="6">
    <source>
        <dbReference type="WBParaSite" id="Hba_11577"/>
    </source>
</evidence>